<feature type="transmembrane region" description="Helical" evidence="7">
    <location>
        <begin position="12"/>
        <end position="31"/>
    </location>
</feature>
<evidence type="ECO:0000256" key="6">
    <source>
        <dbReference type="ARBA" id="ARBA00023136"/>
    </source>
</evidence>
<dbReference type="Proteomes" id="UP000238916">
    <property type="component" value="Unassembled WGS sequence"/>
</dbReference>
<protein>
    <recommendedName>
        <fullName evidence="8">Acyltransferase 3 domain-containing protein</fullName>
    </recommendedName>
</protein>
<sequence length="389" mass="45347">MPKERVAEWDVMRGIAFLAIVLQHAIGQFAYRKDTSLFDAYILAAIYHLVKFGVPAFVLLTGTGLFYNYYAKLNYPAFIRKRSTDILIPYFLWTVIYFVYMFPGENIDFLWFKDVGLQILNPTLGYHFWFVLMIFQFYLLFPLFLKGITWAKESRDSCKTRTLNALLVFTGLGYMVLMWVSDKYLPYHVSSYPSFLQYLIINRNTNFLFYSFYFVFGAVIALELERWQKIIVGSMRWNIILFIVAYGWVGYELFIGTGYNLPINLNWSTTLKPSMFMLIFSELIALYMIALKIIHKNNYINTLTSWIGKYSYGAYLAHALILGELIKVFDGFYLKHPALNQYYVLVTLIVFLLVSVVSIFTCFILSKFPLGRYLIGPQGSTNKEVTETS</sequence>
<organism evidence="9 10">
    <name type="scientific">Candidatus Desulfosporosinus infrequens</name>
    <dbReference type="NCBI Taxonomy" id="2043169"/>
    <lineage>
        <taxon>Bacteria</taxon>
        <taxon>Bacillati</taxon>
        <taxon>Bacillota</taxon>
        <taxon>Clostridia</taxon>
        <taxon>Eubacteriales</taxon>
        <taxon>Desulfitobacteriaceae</taxon>
        <taxon>Desulfosporosinus</taxon>
    </lineage>
</organism>
<gene>
    <name evidence="9" type="ORF">SBF1_3790003</name>
</gene>
<dbReference type="Pfam" id="PF01757">
    <property type="entry name" value="Acyl_transf_3"/>
    <property type="match status" value="1"/>
</dbReference>
<proteinExistence type="inferred from homology"/>
<dbReference type="AlphaFoldDB" id="A0A2U3L5E6"/>
<feature type="transmembrane region" description="Helical" evidence="7">
    <location>
        <begin position="340"/>
        <end position="365"/>
    </location>
</feature>
<evidence type="ECO:0000256" key="3">
    <source>
        <dbReference type="ARBA" id="ARBA00022475"/>
    </source>
</evidence>
<comment type="subcellular location">
    <subcellularLocation>
        <location evidence="1">Cell membrane</location>
        <topology evidence="1">Multi-pass membrane protein</topology>
    </subcellularLocation>
</comment>
<feature type="transmembrane region" description="Helical" evidence="7">
    <location>
        <begin position="43"/>
        <end position="67"/>
    </location>
</feature>
<feature type="transmembrane region" description="Helical" evidence="7">
    <location>
        <begin position="124"/>
        <end position="145"/>
    </location>
</feature>
<evidence type="ECO:0000256" key="2">
    <source>
        <dbReference type="ARBA" id="ARBA00007400"/>
    </source>
</evidence>
<feature type="domain" description="Acyltransferase 3" evidence="8">
    <location>
        <begin position="7"/>
        <end position="366"/>
    </location>
</feature>
<evidence type="ECO:0000256" key="5">
    <source>
        <dbReference type="ARBA" id="ARBA00022989"/>
    </source>
</evidence>
<evidence type="ECO:0000256" key="4">
    <source>
        <dbReference type="ARBA" id="ARBA00022692"/>
    </source>
</evidence>
<dbReference type="EMBL" id="OMOF01000311">
    <property type="protein sequence ID" value="SPF47135.1"/>
    <property type="molecule type" value="Genomic_DNA"/>
</dbReference>
<feature type="transmembrane region" description="Helical" evidence="7">
    <location>
        <begin position="237"/>
        <end position="255"/>
    </location>
</feature>
<name>A0A2U3L5E6_9FIRM</name>
<feature type="transmembrane region" description="Helical" evidence="7">
    <location>
        <begin position="207"/>
        <end position="225"/>
    </location>
</feature>
<keyword evidence="4 7" id="KW-0812">Transmembrane</keyword>
<evidence type="ECO:0000313" key="10">
    <source>
        <dbReference type="Proteomes" id="UP000238916"/>
    </source>
</evidence>
<comment type="similarity">
    <text evidence="2">Belongs to the acyltransferase 3 family.</text>
</comment>
<dbReference type="InterPro" id="IPR002656">
    <property type="entry name" value="Acyl_transf_3_dom"/>
</dbReference>
<evidence type="ECO:0000313" key="9">
    <source>
        <dbReference type="EMBL" id="SPF47135.1"/>
    </source>
</evidence>
<feature type="transmembrane region" description="Helical" evidence="7">
    <location>
        <begin position="315"/>
        <end position="334"/>
    </location>
</feature>
<evidence type="ECO:0000256" key="7">
    <source>
        <dbReference type="SAM" id="Phobius"/>
    </source>
</evidence>
<reference evidence="10" key="1">
    <citation type="submission" date="2018-02" db="EMBL/GenBank/DDBJ databases">
        <authorList>
            <person name="Hausmann B."/>
        </authorList>
    </citation>
    <scope>NUCLEOTIDE SEQUENCE [LARGE SCALE GENOMIC DNA]</scope>
    <source>
        <strain evidence="10">Peat soil MAG SbF1</strain>
    </source>
</reference>
<dbReference type="GO" id="GO:0009246">
    <property type="term" value="P:enterobacterial common antigen biosynthetic process"/>
    <property type="evidence" value="ECO:0007669"/>
    <property type="project" value="TreeGrafter"/>
</dbReference>
<evidence type="ECO:0000256" key="1">
    <source>
        <dbReference type="ARBA" id="ARBA00004651"/>
    </source>
</evidence>
<accession>A0A2U3L5E6</accession>
<dbReference type="GO" id="GO:0016413">
    <property type="term" value="F:O-acetyltransferase activity"/>
    <property type="evidence" value="ECO:0007669"/>
    <property type="project" value="TreeGrafter"/>
</dbReference>
<keyword evidence="5 7" id="KW-1133">Transmembrane helix</keyword>
<keyword evidence="3" id="KW-1003">Cell membrane</keyword>
<dbReference type="PANTHER" id="PTHR40074">
    <property type="entry name" value="O-ACETYLTRANSFERASE WECH"/>
    <property type="match status" value="1"/>
</dbReference>
<dbReference type="GO" id="GO:0005886">
    <property type="term" value="C:plasma membrane"/>
    <property type="evidence" value="ECO:0007669"/>
    <property type="project" value="UniProtKB-SubCell"/>
</dbReference>
<evidence type="ECO:0000259" key="8">
    <source>
        <dbReference type="Pfam" id="PF01757"/>
    </source>
</evidence>
<dbReference type="PANTHER" id="PTHR40074:SF2">
    <property type="entry name" value="O-ACETYLTRANSFERASE WECH"/>
    <property type="match status" value="1"/>
</dbReference>
<feature type="transmembrane region" description="Helical" evidence="7">
    <location>
        <begin position="166"/>
        <end position="187"/>
    </location>
</feature>
<dbReference type="OrthoDB" id="569695at2"/>
<feature type="transmembrane region" description="Helical" evidence="7">
    <location>
        <begin position="87"/>
        <end position="104"/>
    </location>
</feature>
<feature type="transmembrane region" description="Helical" evidence="7">
    <location>
        <begin position="275"/>
        <end position="294"/>
    </location>
</feature>
<keyword evidence="6 7" id="KW-0472">Membrane</keyword>